<gene>
    <name evidence="1" type="ORF">GCM10010919_03140</name>
</gene>
<accession>A0ABQ3KTX2</accession>
<dbReference type="RefSeq" id="WP_189429425.1">
    <property type="nucleotide sequence ID" value="NZ_BNAO01000001.1"/>
</dbReference>
<keyword evidence="2" id="KW-1185">Reference proteome</keyword>
<proteinExistence type="predicted"/>
<reference evidence="2" key="1">
    <citation type="journal article" date="2019" name="Int. J. Syst. Evol. Microbiol.">
        <title>The Global Catalogue of Microorganisms (GCM) 10K type strain sequencing project: providing services to taxonomists for standard genome sequencing and annotation.</title>
        <authorList>
            <consortium name="The Broad Institute Genomics Platform"/>
            <consortium name="The Broad Institute Genome Sequencing Center for Infectious Disease"/>
            <person name="Wu L."/>
            <person name="Ma J."/>
        </authorList>
    </citation>
    <scope>NUCLEOTIDE SEQUENCE [LARGE SCALE GENOMIC DNA]</scope>
    <source>
        <strain evidence="2">CGMCC 1.7003</strain>
    </source>
</reference>
<organism evidence="1 2">
    <name type="scientific">Alishewanella longhuensis</name>
    <dbReference type="NCBI Taxonomy" id="1091037"/>
    <lineage>
        <taxon>Bacteria</taxon>
        <taxon>Pseudomonadati</taxon>
        <taxon>Pseudomonadota</taxon>
        <taxon>Gammaproteobacteria</taxon>
        <taxon>Alteromonadales</taxon>
        <taxon>Alteromonadaceae</taxon>
        <taxon>Alishewanella</taxon>
    </lineage>
</organism>
<evidence type="ECO:0000313" key="2">
    <source>
        <dbReference type="Proteomes" id="UP000659697"/>
    </source>
</evidence>
<sequence>MMALFKQEFMADFVSDLLERTVSISEIETLGILCDADDTNCLSQLPE</sequence>
<protein>
    <recommendedName>
        <fullName evidence="3">Transposase</fullName>
    </recommendedName>
</protein>
<name>A0ABQ3KTX2_9ALTE</name>
<dbReference type="EMBL" id="BNAO01000001">
    <property type="protein sequence ID" value="GHG60044.1"/>
    <property type="molecule type" value="Genomic_DNA"/>
</dbReference>
<evidence type="ECO:0008006" key="3">
    <source>
        <dbReference type="Google" id="ProtNLM"/>
    </source>
</evidence>
<comment type="caution">
    <text evidence="1">The sequence shown here is derived from an EMBL/GenBank/DDBJ whole genome shotgun (WGS) entry which is preliminary data.</text>
</comment>
<dbReference type="Proteomes" id="UP000659697">
    <property type="component" value="Unassembled WGS sequence"/>
</dbReference>
<evidence type="ECO:0000313" key="1">
    <source>
        <dbReference type="EMBL" id="GHG60044.1"/>
    </source>
</evidence>